<evidence type="ECO:0000313" key="1">
    <source>
        <dbReference type="EMBL" id="ENN72051.1"/>
    </source>
</evidence>
<feature type="non-terminal residue" evidence="1">
    <location>
        <position position="1"/>
    </location>
</feature>
<reference evidence="1" key="1">
    <citation type="journal article" date="2013" name="Genome Biol.">
        <title>Draft genome of the mountain pine beetle, Dendroctonus ponderosae Hopkins, a major forest pest.</title>
        <authorList>
            <person name="Keeling C.I."/>
            <person name="Yuen M.M."/>
            <person name="Liao N.Y."/>
            <person name="Docking T.R."/>
            <person name="Chan S.K."/>
            <person name="Taylor G.A."/>
            <person name="Palmquist D.L."/>
            <person name="Jackman S.D."/>
            <person name="Nguyen A."/>
            <person name="Li M."/>
            <person name="Henderson H."/>
            <person name="Janes J.K."/>
            <person name="Zhao Y."/>
            <person name="Pandoh P."/>
            <person name="Moore R."/>
            <person name="Sperling F.A."/>
            <person name="Huber D.P."/>
            <person name="Birol I."/>
            <person name="Jones S.J."/>
            <person name="Bohlmann J."/>
        </authorList>
    </citation>
    <scope>NUCLEOTIDE SEQUENCE</scope>
</reference>
<dbReference type="HOGENOM" id="CLU_2148385_0_0_1"/>
<dbReference type="EMBL" id="KB741247">
    <property type="protein sequence ID" value="ENN72051.1"/>
    <property type="molecule type" value="Genomic_DNA"/>
</dbReference>
<dbReference type="AlphaFoldDB" id="N6TUJ8"/>
<gene>
    <name evidence="1" type="ORF">YQE_11339</name>
</gene>
<accession>N6TUJ8</accession>
<sequence>MGVVADRNRAPYELPGWIKVIKVKKNKLQKQGRKDLFVHAVLTHALSCAKRELQRKQEERRLKWQHCLSENVNSEVPVEPKQNFDSEIYREVNAELDRFMHDLNECTRTRKD</sequence>
<proteinExistence type="predicted"/>
<name>N6TUJ8_DENPD</name>
<organism evidence="1">
    <name type="scientific">Dendroctonus ponderosae</name>
    <name type="common">Mountain pine beetle</name>
    <dbReference type="NCBI Taxonomy" id="77166"/>
    <lineage>
        <taxon>Eukaryota</taxon>
        <taxon>Metazoa</taxon>
        <taxon>Ecdysozoa</taxon>
        <taxon>Arthropoda</taxon>
        <taxon>Hexapoda</taxon>
        <taxon>Insecta</taxon>
        <taxon>Pterygota</taxon>
        <taxon>Neoptera</taxon>
        <taxon>Endopterygota</taxon>
        <taxon>Coleoptera</taxon>
        <taxon>Polyphaga</taxon>
        <taxon>Cucujiformia</taxon>
        <taxon>Curculionidae</taxon>
        <taxon>Scolytinae</taxon>
        <taxon>Dendroctonus</taxon>
    </lineage>
</organism>
<protein>
    <submittedName>
        <fullName evidence="1">Uncharacterized protein</fullName>
    </submittedName>
</protein>